<feature type="compositionally biased region" description="Basic and acidic residues" evidence="1">
    <location>
        <begin position="175"/>
        <end position="191"/>
    </location>
</feature>
<dbReference type="OrthoDB" id="4158750at2759"/>
<dbReference type="GeneID" id="27708667"/>
<evidence type="ECO:0000313" key="3">
    <source>
        <dbReference type="Proteomes" id="UP000053411"/>
    </source>
</evidence>
<evidence type="ECO:0000313" key="2">
    <source>
        <dbReference type="EMBL" id="KIY01369.1"/>
    </source>
</evidence>
<dbReference type="AlphaFoldDB" id="A0A0D2KX22"/>
<name>A0A0D2KX22_9EURO</name>
<reference evidence="2 3" key="1">
    <citation type="submission" date="2015-01" db="EMBL/GenBank/DDBJ databases">
        <title>The Genome Sequence of Fonsecaea multimorphosa CBS 102226.</title>
        <authorList>
            <consortium name="The Broad Institute Genomics Platform"/>
            <person name="Cuomo C."/>
            <person name="de Hoog S."/>
            <person name="Gorbushina A."/>
            <person name="Stielow B."/>
            <person name="Teixiera M."/>
            <person name="Abouelleil A."/>
            <person name="Chapman S.B."/>
            <person name="Priest M."/>
            <person name="Young S.K."/>
            <person name="Wortman J."/>
            <person name="Nusbaum C."/>
            <person name="Birren B."/>
        </authorList>
    </citation>
    <scope>NUCLEOTIDE SEQUENCE [LARGE SCALE GENOMIC DNA]</scope>
    <source>
        <strain evidence="2 3">CBS 102226</strain>
    </source>
</reference>
<dbReference type="RefSeq" id="XP_016635491.1">
    <property type="nucleotide sequence ID" value="XM_016773434.1"/>
</dbReference>
<gene>
    <name evidence="2" type="ORF">Z520_02921</name>
</gene>
<feature type="compositionally biased region" description="Basic and acidic residues" evidence="1">
    <location>
        <begin position="311"/>
        <end position="339"/>
    </location>
</feature>
<feature type="region of interest" description="Disordered" evidence="1">
    <location>
        <begin position="1"/>
        <end position="46"/>
    </location>
</feature>
<feature type="compositionally biased region" description="Polar residues" evidence="1">
    <location>
        <begin position="192"/>
        <end position="204"/>
    </location>
</feature>
<organism evidence="2 3">
    <name type="scientific">Fonsecaea multimorphosa CBS 102226</name>
    <dbReference type="NCBI Taxonomy" id="1442371"/>
    <lineage>
        <taxon>Eukaryota</taxon>
        <taxon>Fungi</taxon>
        <taxon>Dikarya</taxon>
        <taxon>Ascomycota</taxon>
        <taxon>Pezizomycotina</taxon>
        <taxon>Eurotiomycetes</taxon>
        <taxon>Chaetothyriomycetidae</taxon>
        <taxon>Chaetothyriales</taxon>
        <taxon>Herpotrichiellaceae</taxon>
        <taxon>Fonsecaea</taxon>
    </lineage>
</organism>
<dbReference type="EMBL" id="KN848065">
    <property type="protein sequence ID" value="KIY01369.1"/>
    <property type="molecule type" value="Genomic_DNA"/>
</dbReference>
<keyword evidence="3" id="KW-1185">Reference proteome</keyword>
<feature type="region of interest" description="Disordered" evidence="1">
    <location>
        <begin position="311"/>
        <end position="411"/>
    </location>
</feature>
<dbReference type="VEuPathDB" id="FungiDB:Z520_02921"/>
<dbReference type="Proteomes" id="UP000053411">
    <property type="component" value="Unassembled WGS sequence"/>
</dbReference>
<protein>
    <submittedName>
        <fullName evidence="2">Uncharacterized protein</fullName>
    </submittedName>
</protein>
<feature type="region of interest" description="Disordered" evidence="1">
    <location>
        <begin position="169"/>
        <end position="205"/>
    </location>
</feature>
<proteinExistence type="predicted"/>
<sequence>MEQEGLSLVRATPPHGHPSPHEHSSTWIPHQTPECSSPQEDDHFPEGDSLEHLALELYVETLLSRAHALLFNSIRDDVNGQDTLFDRGKEILEEAVSLCLSRQYSVSNALIAKCWYMRGFLADISGDDDNALRSFVQAASLDASYKSLQRVLWYLRNQDDLDELFEAWDDPEEPVESRNDEYHVGEPDSHSDAASTMSPPSVHTENSRHSELFQFLLRDINNNGLTEDKLIKGIPSPVFAPRWPHHLPPIATPHNGLVTPTDRVDQLVLEKIYGSGGERRAAQETREALKGHENSPIRDLFLRRVEETKEKAKMEAGERMRQIREARTRQASADSRRLSGQEALLSDGPSIAELDTTTAPAEDGAGSPRKLTINTRGIRRLSISSKSSDRSPAPPSPLRKTSLPGDAQAAH</sequence>
<accession>A0A0D2KX22</accession>
<evidence type="ECO:0000256" key="1">
    <source>
        <dbReference type="SAM" id="MobiDB-lite"/>
    </source>
</evidence>
<feature type="compositionally biased region" description="Polar residues" evidence="1">
    <location>
        <begin position="26"/>
        <end position="38"/>
    </location>
</feature>